<protein>
    <recommendedName>
        <fullName evidence="5">Aminopeptidase</fullName>
    </recommendedName>
</protein>
<comment type="caution">
    <text evidence="6">The sequence shown here is derived from an EMBL/GenBank/DDBJ whole genome shotgun (WGS) entry which is preliminary data.</text>
</comment>
<dbReference type="PIRSF" id="PIRSF005700">
    <property type="entry name" value="PepC"/>
    <property type="match status" value="1"/>
</dbReference>
<dbReference type="InterPro" id="IPR004134">
    <property type="entry name" value="Peptidase_C1B"/>
</dbReference>
<gene>
    <name evidence="6" type="ORF">ACFQ41_05280</name>
</gene>
<keyword evidence="4 5" id="KW-0788">Thiol protease</keyword>
<dbReference type="InterPro" id="IPR025660">
    <property type="entry name" value="Pept_his_AS"/>
</dbReference>
<accession>A0ABW4BFQ1</accession>
<evidence type="ECO:0000256" key="5">
    <source>
        <dbReference type="PIRNR" id="PIRNR005700"/>
    </source>
</evidence>
<dbReference type="CDD" id="cd00585">
    <property type="entry name" value="Peptidase_C1B"/>
    <property type="match status" value="1"/>
</dbReference>
<dbReference type="Gene3D" id="3.90.70.10">
    <property type="entry name" value="Cysteine proteinases"/>
    <property type="match status" value="1"/>
</dbReference>
<keyword evidence="3 5" id="KW-0378">Hydrolase</keyword>
<organism evidence="6 7">
    <name type="scientific">Lacticaseibacillus suilingensis</name>
    <dbReference type="NCBI Taxonomy" id="2799577"/>
    <lineage>
        <taxon>Bacteria</taxon>
        <taxon>Bacillati</taxon>
        <taxon>Bacillota</taxon>
        <taxon>Bacilli</taxon>
        <taxon>Lactobacillales</taxon>
        <taxon>Lactobacillaceae</taxon>
        <taxon>Lacticaseibacillus</taxon>
    </lineage>
</organism>
<keyword evidence="2 5" id="KW-0645">Protease</keyword>
<evidence type="ECO:0000256" key="1">
    <source>
        <dbReference type="ARBA" id="ARBA00004496"/>
    </source>
</evidence>
<dbReference type="PROSITE" id="PS00639">
    <property type="entry name" value="THIOL_PROTEASE_HIS"/>
    <property type="match status" value="1"/>
</dbReference>
<dbReference type="Pfam" id="PF03051">
    <property type="entry name" value="Peptidase_C1_2"/>
    <property type="match status" value="1"/>
</dbReference>
<evidence type="ECO:0000256" key="3">
    <source>
        <dbReference type="ARBA" id="ARBA00022801"/>
    </source>
</evidence>
<dbReference type="Proteomes" id="UP001597199">
    <property type="component" value="Unassembled WGS sequence"/>
</dbReference>
<comment type="subcellular location">
    <subcellularLocation>
        <location evidence="1">Cytoplasm</location>
    </subcellularLocation>
</comment>
<sequence>MAQPISFEQIDRYQAALAKDPASKALSKATQNVGPDQAARGPLNDKAIKPAFSLELSTGAVTNQKQSGRCWLFSELNTMRHFAGEKLGLKDLEFSQAFLAFYDRIEKANLFLEHVIELKAASPTEDRTLAELLKQPDGDGGQFDNAPALIEKYGIVPKSVMPETYNSSKTGEVNSVLNLKLRQAAAAIQKAAQAGQDDDALRAMKQEQLSEIYRVVAYAYGNPPATFDFSYRDDKNNFHEDRGLTPKSFYEKYVGWDLNQFVLLVADPRPTKQYYQAYTLPSQNTVVGGRPIIFVNVPREDLQAMAISQLQAGAAVWFGNDVGQDVDRDTGTLTGGLYDYSTLFGFDVTMPLADRFATREAAVTHAMTLTGVNLENGQPTRWKVENSWGKDRGNDGYYVADQDWFEKYAYEVAIRKDLLSEKILAATQTTPIALEAWDELN</sequence>
<evidence type="ECO:0000256" key="4">
    <source>
        <dbReference type="ARBA" id="ARBA00022807"/>
    </source>
</evidence>
<name>A0ABW4BFQ1_9LACO</name>
<reference evidence="7" key="1">
    <citation type="journal article" date="2019" name="Int. J. Syst. Evol. Microbiol.">
        <title>The Global Catalogue of Microorganisms (GCM) 10K type strain sequencing project: providing services to taxonomists for standard genome sequencing and annotation.</title>
        <authorList>
            <consortium name="The Broad Institute Genomics Platform"/>
            <consortium name="The Broad Institute Genome Sequencing Center for Infectious Disease"/>
            <person name="Wu L."/>
            <person name="Ma J."/>
        </authorList>
    </citation>
    <scope>NUCLEOTIDE SEQUENCE [LARGE SCALE GENOMIC DNA]</scope>
    <source>
        <strain evidence="7">CCM 9110</strain>
    </source>
</reference>
<comment type="similarity">
    <text evidence="5">Belongs to the peptidase C1 family.</text>
</comment>
<dbReference type="InterPro" id="IPR038765">
    <property type="entry name" value="Papain-like_cys_pep_sf"/>
</dbReference>
<proteinExistence type="inferred from homology"/>
<keyword evidence="7" id="KW-1185">Reference proteome</keyword>
<evidence type="ECO:0000313" key="6">
    <source>
        <dbReference type="EMBL" id="MFD1398713.1"/>
    </source>
</evidence>
<dbReference type="EMBL" id="JBHTOA010000023">
    <property type="protein sequence ID" value="MFD1398713.1"/>
    <property type="molecule type" value="Genomic_DNA"/>
</dbReference>
<dbReference type="PANTHER" id="PTHR10363:SF2">
    <property type="entry name" value="BLEOMYCIN HYDROLASE"/>
    <property type="match status" value="1"/>
</dbReference>
<evidence type="ECO:0000256" key="2">
    <source>
        <dbReference type="ARBA" id="ARBA00022670"/>
    </source>
</evidence>
<dbReference type="SUPFAM" id="SSF54001">
    <property type="entry name" value="Cysteine proteinases"/>
    <property type="match status" value="1"/>
</dbReference>
<dbReference type="RefSeq" id="WP_236000454.1">
    <property type="nucleotide sequence ID" value="NZ_BOLV01000007.1"/>
</dbReference>
<evidence type="ECO:0000313" key="7">
    <source>
        <dbReference type="Proteomes" id="UP001597199"/>
    </source>
</evidence>
<dbReference type="PANTHER" id="PTHR10363">
    <property type="entry name" value="BLEOMYCIN HYDROLASE"/>
    <property type="match status" value="1"/>
</dbReference>
<keyword evidence="5 6" id="KW-0031">Aminopeptidase</keyword>
<dbReference type="GO" id="GO:0004177">
    <property type="term" value="F:aminopeptidase activity"/>
    <property type="evidence" value="ECO:0007669"/>
    <property type="project" value="UniProtKB-KW"/>
</dbReference>